<evidence type="ECO:0008006" key="3">
    <source>
        <dbReference type="Google" id="ProtNLM"/>
    </source>
</evidence>
<evidence type="ECO:0000313" key="1">
    <source>
        <dbReference type="EMBL" id="KPQ43658.1"/>
    </source>
</evidence>
<comment type="caution">
    <text evidence="1">The sequence shown here is derived from an EMBL/GenBank/DDBJ whole genome shotgun (WGS) entry which is preliminary data.</text>
</comment>
<dbReference type="AlphaFoldDB" id="A0A0N8KR13"/>
<dbReference type="Proteomes" id="UP000050360">
    <property type="component" value="Unassembled WGS sequence"/>
</dbReference>
<proteinExistence type="predicted"/>
<dbReference type="InterPro" id="IPR038573">
    <property type="entry name" value="BrnT_sf"/>
</dbReference>
<organism evidence="1 2">
    <name type="scientific">Candidatus Methanoperedens nitratireducens</name>
    <dbReference type="NCBI Taxonomy" id="1392998"/>
    <lineage>
        <taxon>Archaea</taxon>
        <taxon>Methanobacteriati</taxon>
        <taxon>Methanobacteriota</taxon>
        <taxon>Stenosarchaea group</taxon>
        <taxon>Methanomicrobia</taxon>
        <taxon>Methanosarcinales</taxon>
        <taxon>ANME-2 cluster</taxon>
        <taxon>Candidatus Methanoperedentaceae</taxon>
        <taxon>Candidatus Methanoperedens</taxon>
    </lineage>
</organism>
<evidence type="ECO:0000313" key="2">
    <source>
        <dbReference type="Proteomes" id="UP000050360"/>
    </source>
</evidence>
<reference evidence="1 2" key="1">
    <citation type="submission" date="2015-09" db="EMBL/GenBank/DDBJ databases">
        <title>A metagenomics-based metabolic model of nitrate-dependent anaerobic oxidation of methane by Methanoperedens-like archaea.</title>
        <authorList>
            <person name="Arshad A."/>
            <person name="Speth D.R."/>
            <person name="De Graaf R.M."/>
            <person name="Op Den Camp H.J."/>
            <person name="Jetten M.S."/>
            <person name="Welte C.U."/>
        </authorList>
    </citation>
    <scope>NUCLEOTIDE SEQUENCE [LARGE SCALE GENOMIC DNA]</scope>
</reference>
<sequence>MPDWKNIKLLYGDNTLDHIARHRVSLSEVHNVFDGFFIPYRINVNGALRYFVLGESYGRVLVVILEPSGTNEMLLITAFDAPDSKKKLYRGKLKSE</sequence>
<gene>
    <name evidence="1" type="ORF">MPEBLZ_01844</name>
</gene>
<dbReference type="Gene3D" id="3.10.450.530">
    <property type="entry name" value="Ribonuclease toxin, BrnT, of type II toxin-antitoxin system"/>
    <property type="match status" value="1"/>
</dbReference>
<protein>
    <recommendedName>
        <fullName evidence="3">BrnT family toxin</fullName>
    </recommendedName>
</protein>
<accession>A0A0N8KR13</accession>
<dbReference type="EMBL" id="LKCM01000137">
    <property type="protein sequence ID" value="KPQ43658.1"/>
    <property type="molecule type" value="Genomic_DNA"/>
</dbReference>
<name>A0A0N8KR13_9EURY</name>